<dbReference type="ExpressionAtlas" id="A0A2K3KHH4">
    <property type="expression patterns" value="baseline"/>
</dbReference>
<organism evidence="1 2">
    <name type="scientific">Trifolium pratense</name>
    <name type="common">Red clover</name>
    <dbReference type="NCBI Taxonomy" id="57577"/>
    <lineage>
        <taxon>Eukaryota</taxon>
        <taxon>Viridiplantae</taxon>
        <taxon>Streptophyta</taxon>
        <taxon>Embryophyta</taxon>
        <taxon>Tracheophyta</taxon>
        <taxon>Spermatophyta</taxon>
        <taxon>Magnoliopsida</taxon>
        <taxon>eudicotyledons</taxon>
        <taxon>Gunneridae</taxon>
        <taxon>Pentapetalae</taxon>
        <taxon>rosids</taxon>
        <taxon>fabids</taxon>
        <taxon>Fabales</taxon>
        <taxon>Fabaceae</taxon>
        <taxon>Papilionoideae</taxon>
        <taxon>50 kb inversion clade</taxon>
        <taxon>NPAAA clade</taxon>
        <taxon>Hologalegina</taxon>
        <taxon>IRL clade</taxon>
        <taxon>Trifolieae</taxon>
        <taxon>Trifolium</taxon>
    </lineage>
</organism>
<dbReference type="EMBL" id="ASHM01184112">
    <property type="protein sequence ID" value="PNX65740.1"/>
    <property type="molecule type" value="Genomic_DNA"/>
</dbReference>
<gene>
    <name evidence="1" type="ORF">L195_g062749</name>
</gene>
<comment type="caution">
    <text evidence="1">The sequence shown here is derived from an EMBL/GenBank/DDBJ whole genome shotgun (WGS) entry which is preliminary data.</text>
</comment>
<evidence type="ECO:0000313" key="1">
    <source>
        <dbReference type="EMBL" id="PNX65740.1"/>
    </source>
</evidence>
<reference evidence="1 2" key="2">
    <citation type="journal article" date="2017" name="Front. Plant Sci.">
        <title>Gene Classification and Mining of Molecular Markers Useful in Red Clover (Trifolium pratense) Breeding.</title>
        <authorList>
            <person name="Istvanek J."/>
            <person name="Dluhosova J."/>
            <person name="Dluhos P."/>
            <person name="Patkova L."/>
            <person name="Nedelnik J."/>
            <person name="Repkova J."/>
        </authorList>
    </citation>
    <scope>NUCLEOTIDE SEQUENCE [LARGE SCALE GENOMIC DNA]</scope>
    <source>
        <strain evidence="2">cv. Tatra</strain>
        <tissue evidence="1">Young leaves</tissue>
    </source>
</reference>
<proteinExistence type="predicted"/>
<accession>A0A2K3KHH4</accession>
<dbReference type="AlphaFoldDB" id="A0A2K3KHH4"/>
<protein>
    <submittedName>
        <fullName evidence="1">Uncharacterized protein</fullName>
    </submittedName>
</protein>
<sequence length="78" mass="8645">MMVAPVFVVPSVKATVNTTSTTSPQHLVPLFDPGGYFNLPESWSTNQALPPQPKPPDRSFYSVSDLIYNNEFSKETLD</sequence>
<dbReference type="Proteomes" id="UP000236291">
    <property type="component" value="Unassembled WGS sequence"/>
</dbReference>
<feature type="non-terminal residue" evidence="1">
    <location>
        <position position="78"/>
    </location>
</feature>
<reference evidence="1 2" key="1">
    <citation type="journal article" date="2014" name="Am. J. Bot.">
        <title>Genome assembly and annotation for red clover (Trifolium pratense; Fabaceae).</title>
        <authorList>
            <person name="Istvanek J."/>
            <person name="Jaros M."/>
            <person name="Krenek A."/>
            <person name="Repkova J."/>
        </authorList>
    </citation>
    <scope>NUCLEOTIDE SEQUENCE [LARGE SCALE GENOMIC DNA]</scope>
    <source>
        <strain evidence="2">cv. Tatra</strain>
        <tissue evidence="1">Young leaves</tissue>
    </source>
</reference>
<evidence type="ECO:0000313" key="2">
    <source>
        <dbReference type="Proteomes" id="UP000236291"/>
    </source>
</evidence>
<name>A0A2K3KHH4_TRIPR</name>